<dbReference type="CDD" id="cd06261">
    <property type="entry name" value="TM_PBP2"/>
    <property type="match status" value="1"/>
</dbReference>
<dbReference type="GO" id="GO:0022857">
    <property type="term" value="F:transmembrane transporter activity"/>
    <property type="evidence" value="ECO:0007669"/>
    <property type="project" value="InterPro"/>
</dbReference>
<feature type="transmembrane region" description="Helical" evidence="9">
    <location>
        <begin position="29"/>
        <end position="53"/>
    </location>
</feature>
<dbReference type="InterPro" id="IPR010065">
    <property type="entry name" value="AA_ABC_transptr_permease_3TM"/>
</dbReference>
<evidence type="ECO:0000256" key="8">
    <source>
        <dbReference type="ARBA" id="ARBA00023136"/>
    </source>
</evidence>
<dbReference type="InterPro" id="IPR000515">
    <property type="entry name" value="MetI-like"/>
</dbReference>
<dbReference type="NCBIfam" id="TIGR01726">
    <property type="entry name" value="HEQRo_perm_3TM"/>
    <property type="match status" value="1"/>
</dbReference>
<feature type="transmembrane region" description="Helical" evidence="9">
    <location>
        <begin position="74"/>
        <end position="92"/>
    </location>
</feature>
<dbReference type="OrthoDB" id="9814902at2"/>
<feature type="transmembrane region" description="Helical" evidence="9">
    <location>
        <begin position="104"/>
        <end position="121"/>
    </location>
</feature>
<dbReference type="STRING" id="1045773.SAMN05216555_10593"/>
<comment type="subcellular location">
    <subcellularLocation>
        <location evidence="1 9">Cell membrane</location>
        <topology evidence="1 9">Multi-pass membrane protein</topology>
    </subcellularLocation>
</comment>
<keyword evidence="6" id="KW-0029">Amino-acid transport</keyword>
<dbReference type="PROSITE" id="PS50928">
    <property type="entry name" value="ABC_TM1"/>
    <property type="match status" value="1"/>
</dbReference>
<keyword evidence="11" id="KW-1185">Reference proteome</keyword>
<evidence type="ECO:0000256" key="2">
    <source>
        <dbReference type="ARBA" id="ARBA00010072"/>
    </source>
</evidence>
<evidence type="ECO:0000256" key="3">
    <source>
        <dbReference type="ARBA" id="ARBA00022448"/>
    </source>
</evidence>
<evidence type="ECO:0000256" key="6">
    <source>
        <dbReference type="ARBA" id="ARBA00022970"/>
    </source>
</evidence>
<evidence type="ECO:0000256" key="9">
    <source>
        <dbReference type="RuleBase" id="RU363032"/>
    </source>
</evidence>
<dbReference type="AlphaFoldDB" id="A0A1G8P8E3"/>
<dbReference type="InterPro" id="IPR043429">
    <property type="entry name" value="ArtM/GltK/GlnP/TcyL/YhdX-like"/>
</dbReference>
<comment type="similarity">
    <text evidence="2">Belongs to the binding-protein-dependent transport system permease family. HisMQ subfamily.</text>
</comment>
<dbReference type="PANTHER" id="PTHR30614">
    <property type="entry name" value="MEMBRANE COMPONENT OF AMINO ACID ABC TRANSPORTER"/>
    <property type="match status" value="1"/>
</dbReference>
<dbReference type="SUPFAM" id="SSF161098">
    <property type="entry name" value="MetI-like"/>
    <property type="match status" value="1"/>
</dbReference>
<sequence length="254" mass="27483">MDAWSRLADTFLNWGYIAEVLPTMFSYGLLNTIVLALTSGIIGTALGILLALMGISRNPVARWIARIYTDIFRGLPAVLVILVIGLGFGPLLNELTGIRSPYPLGIAALSLMAAAYIGEIFRSGIQSVDKGQLEASRALGFGYGPSMRMIVVPQGIRRVLPALMNQFIALIKESSLVFTLGLMSRERELFQIGQDFAANNGNQSPLVAAAIFYLALTIPLTHLVNYIDNRLRTGKEQKHEPDEAAAVIGKGAHA</sequence>
<evidence type="ECO:0000256" key="1">
    <source>
        <dbReference type="ARBA" id="ARBA00004651"/>
    </source>
</evidence>
<evidence type="ECO:0000256" key="5">
    <source>
        <dbReference type="ARBA" id="ARBA00022692"/>
    </source>
</evidence>
<keyword evidence="8 9" id="KW-0472">Membrane</keyword>
<dbReference type="EMBL" id="FNEI01000005">
    <property type="protein sequence ID" value="SDI88687.1"/>
    <property type="molecule type" value="Genomic_DNA"/>
</dbReference>
<dbReference type="Gene3D" id="1.10.3720.10">
    <property type="entry name" value="MetI-like"/>
    <property type="match status" value="1"/>
</dbReference>
<keyword evidence="3 9" id="KW-0813">Transport</keyword>
<evidence type="ECO:0000256" key="7">
    <source>
        <dbReference type="ARBA" id="ARBA00022989"/>
    </source>
</evidence>
<evidence type="ECO:0000313" key="10">
    <source>
        <dbReference type="EMBL" id="SDI88687.1"/>
    </source>
</evidence>
<dbReference type="Proteomes" id="UP000182130">
    <property type="component" value="Unassembled WGS sequence"/>
</dbReference>
<dbReference type="InterPro" id="IPR035906">
    <property type="entry name" value="MetI-like_sf"/>
</dbReference>
<evidence type="ECO:0000256" key="4">
    <source>
        <dbReference type="ARBA" id="ARBA00022475"/>
    </source>
</evidence>
<dbReference type="GO" id="GO:0043190">
    <property type="term" value="C:ATP-binding cassette (ABC) transporter complex"/>
    <property type="evidence" value="ECO:0007669"/>
    <property type="project" value="InterPro"/>
</dbReference>
<dbReference type="GO" id="GO:0006865">
    <property type="term" value="P:amino acid transport"/>
    <property type="evidence" value="ECO:0007669"/>
    <property type="project" value="UniProtKB-KW"/>
</dbReference>
<keyword evidence="7 9" id="KW-1133">Transmembrane helix</keyword>
<dbReference type="RefSeq" id="WP_074588249.1">
    <property type="nucleotide sequence ID" value="NZ_FNEI01000005.1"/>
</dbReference>
<proteinExistence type="inferred from homology"/>
<gene>
    <name evidence="10" type="ORF">SAMN05216555_10593</name>
</gene>
<dbReference type="PANTHER" id="PTHR30614:SF20">
    <property type="entry name" value="GLUTAMINE TRANSPORT SYSTEM PERMEASE PROTEIN GLNP"/>
    <property type="match status" value="1"/>
</dbReference>
<organism evidence="10 11">
    <name type="scientific">Arthrobacter cupressi</name>
    <dbReference type="NCBI Taxonomy" id="1045773"/>
    <lineage>
        <taxon>Bacteria</taxon>
        <taxon>Bacillati</taxon>
        <taxon>Actinomycetota</taxon>
        <taxon>Actinomycetes</taxon>
        <taxon>Micrococcales</taxon>
        <taxon>Micrococcaceae</taxon>
        <taxon>Arthrobacter</taxon>
    </lineage>
</organism>
<name>A0A1G8P8E3_9MICC</name>
<feature type="transmembrane region" description="Helical" evidence="9">
    <location>
        <begin position="204"/>
        <end position="227"/>
    </location>
</feature>
<evidence type="ECO:0000313" key="11">
    <source>
        <dbReference type="Proteomes" id="UP000182130"/>
    </source>
</evidence>
<reference evidence="11" key="1">
    <citation type="submission" date="2016-10" db="EMBL/GenBank/DDBJ databases">
        <authorList>
            <person name="Varghese N."/>
            <person name="Submissions S."/>
        </authorList>
    </citation>
    <scope>NUCLEOTIDE SEQUENCE [LARGE SCALE GENOMIC DNA]</scope>
    <source>
        <strain evidence="11">CGMCC 1.10783</strain>
    </source>
</reference>
<dbReference type="Pfam" id="PF00528">
    <property type="entry name" value="BPD_transp_1"/>
    <property type="match status" value="1"/>
</dbReference>
<accession>A0A1G8P8E3</accession>
<protein>
    <submittedName>
        <fullName evidence="10">Polar amino acid transport system permease protein</fullName>
    </submittedName>
</protein>
<keyword evidence="5 9" id="KW-0812">Transmembrane</keyword>
<keyword evidence="4" id="KW-1003">Cell membrane</keyword>